<dbReference type="Proteomes" id="UP000287176">
    <property type="component" value="Unassembled WGS sequence"/>
</dbReference>
<keyword evidence="1" id="KW-0472">Membrane</keyword>
<evidence type="ECO:0000256" key="1">
    <source>
        <dbReference type="SAM" id="Phobius"/>
    </source>
</evidence>
<feature type="transmembrane region" description="Helical" evidence="1">
    <location>
        <begin position="120"/>
        <end position="140"/>
    </location>
</feature>
<accession>A0A432GQT7</accession>
<protein>
    <submittedName>
        <fullName evidence="3">Tripartite tricarboxylate transporter TctB family protein</fullName>
    </submittedName>
</protein>
<evidence type="ECO:0000259" key="2">
    <source>
        <dbReference type="Pfam" id="PF07331"/>
    </source>
</evidence>
<keyword evidence="1" id="KW-1133">Transmembrane helix</keyword>
<dbReference type="EMBL" id="QNZI01000079">
    <property type="protein sequence ID" value="RTZ85832.1"/>
    <property type="molecule type" value="Genomic_DNA"/>
</dbReference>
<keyword evidence="1" id="KW-0812">Transmembrane</keyword>
<name>A0A432GQT7_9DELT</name>
<evidence type="ECO:0000313" key="3">
    <source>
        <dbReference type="EMBL" id="RTZ85832.1"/>
    </source>
</evidence>
<gene>
    <name evidence="3" type="ORF">DSY94_02950</name>
</gene>
<sequence length="165" mass="18615">MRRAEIVAAILLAVLSVYLMWKSAELPIGWIANEGPGGGAFPFWLAAIMLVCCLWTMVNWYRHLTPPSNSQNSFMDAYALRMFILVGGALTVMIGLVHIIGMYGSIPLFLLFYLRFLGGHSWITTILVALLAPVIIFFFFDIALRIVLPKGYLEPLFFPLYSFFL</sequence>
<dbReference type="AlphaFoldDB" id="A0A432GQT7"/>
<dbReference type="InterPro" id="IPR009936">
    <property type="entry name" value="DUF1468"/>
</dbReference>
<feature type="domain" description="DUF1468" evidence="2">
    <location>
        <begin position="7"/>
        <end position="149"/>
    </location>
</feature>
<feature type="transmembrane region" description="Helical" evidence="1">
    <location>
        <begin position="41"/>
        <end position="61"/>
    </location>
</feature>
<evidence type="ECO:0000313" key="4">
    <source>
        <dbReference type="Proteomes" id="UP000287176"/>
    </source>
</evidence>
<feature type="transmembrane region" description="Helical" evidence="1">
    <location>
        <begin position="82"/>
        <end position="114"/>
    </location>
</feature>
<organism evidence="3 4">
    <name type="scientific">SAR324 cluster bacterium</name>
    <dbReference type="NCBI Taxonomy" id="2024889"/>
    <lineage>
        <taxon>Bacteria</taxon>
        <taxon>Deltaproteobacteria</taxon>
        <taxon>SAR324 cluster</taxon>
    </lineage>
</organism>
<comment type="caution">
    <text evidence="3">The sequence shown here is derived from an EMBL/GenBank/DDBJ whole genome shotgun (WGS) entry which is preliminary data.</text>
</comment>
<proteinExistence type="predicted"/>
<reference evidence="3 4" key="1">
    <citation type="submission" date="2018-06" db="EMBL/GenBank/DDBJ databases">
        <title>Combined omics and stable isotope probing to characterize newly discovered Mariana Back-Arc vent microbial communities.</title>
        <authorList>
            <person name="Trembath-Reichert E."/>
            <person name="Huber J.A."/>
        </authorList>
    </citation>
    <scope>NUCLEOTIDE SEQUENCE [LARGE SCALE GENOMIC DNA]</scope>
    <source>
        <strain evidence="3">MAG 24</strain>
    </source>
</reference>
<dbReference type="Pfam" id="PF07331">
    <property type="entry name" value="TctB"/>
    <property type="match status" value="1"/>
</dbReference>